<name>A0A8S3Q1E8_MYTED</name>
<dbReference type="GO" id="GO:0015074">
    <property type="term" value="P:DNA integration"/>
    <property type="evidence" value="ECO:0007669"/>
    <property type="project" value="InterPro"/>
</dbReference>
<proteinExistence type="predicted"/>
<keyword evidence="1" id="KW-1017">Isopeptide bond</keyword>
<evidence type="ECO:0000259" key="6">
    <source>
        <dbReference type="Pfam" id="PF12012"/>
    </source>
</evidence>
<keyword evidence="9" id="KW-1185">Reference proteome</keyword>
<reference evidence="8" key="1">
    <citation type="submission" date="2021-03" db="EMBL/GenBank/DDBJ databases">
        <authorList>
            <person name="Bekaert M."/>
        </authorList>
    </citation>
    <scope>NUCLEOTIDE SEQUENCE</scope>
</reference>
<evidence type="ECO:0000256" key="4">
    <source>
        <dbReference type="ARBA" id="ARBA00023172"/>
    </source>
</evidence>
<keyword evidence="2" id="KW-0597">Phosphoprotein</keyword>
<sequence>MFQDGDDIFLTQNRFSQVPDEPAEDICSLFGLPVPDELEDIQTANFQLLDQDDVFSLIGNGNSDLDLESAEIDDDLAAWAEQIETQHPPISIAATVTGPENTNKRIKRIVSDDEIKRIAVKSTADNTKKKMRWAINVFRKWQLERNELAKRDENISCIAPDIEEMTKDELCYSLSRFICEVIKENGEDYPGQTLYEILINIQMYFEQKGKCYKFLNEDAFLQVKNTLDFTMKQRAAAGLGINKKKAETILVEEEELLWQRGILGDSNPARLVDTIVYLIGLHFALRAGKEHRNLRMNNSQITILERNGETCLKYSEDISKSNQGGLKTRRIKQKQVYAYEDTANPDRCIVRLYKKYIEHCPEQTKTNVFYLRPLSKPKENIWYTAQPIGLNTLAATVGKMCTEAGLQGFRSNHSLRATAATRLYECGVDEQIISEVTGHRSDAVREYKRTSETMRRDACGIIRGDVPKKQEVSKKICIGNQELDININVNVNSPTRYKYILLAIVFSFQTLPNIGRINVQSLYVMNSPFCWNSVLIGLFGGVRSVAQTIVGVSLAWPLYKCMSKDAMVIIGSLSAIGYYVLTALATNDIMIFMTPVVGLLLNFPVIVIRSEMSQITPRERQGALYGSIAAIDSGCSLIGSVLSNLLYGGTVSVYRGFAWLAFGGCHIVILRLYMLTNKEEKKKEYNVDKNHKHFKFVRLN</sequence>
<accession>A0A8S3Q1E8</accession>
<gene>
    <name evidence="8" type="ORF">MEDL_4410</name>
</gene>
<evidence type="ECO:0000256" key="3">
    <source>
        <dbReference type="ARBA" id="ARBA00022843"/>
    </source>
</evidence>
<evidence type="ECO:0000256" key="2">
    <source>
        <dbReference type="ARBA" id="ARBA00022553"/>
    </source>
</evidence>
<dbReference type="SUPFAM" id="SSF56349">
    <property type="entry name" value="DNA breaking-rejoining enzymes"/>
    <property type="match status" value="1"/>
</dbReference>
<feature type="domain" description="QRICH1-like" evidence="7">
    <location>
        <begin position="130"/>
        <end position="232"/>
    </location>
</feature>
<dbReference type="Gene3D" id="1.10.443.10">
    <property type="entry name" value="Intergrase catalytic core"/>
    <property type="match status" value="1"/>
</dbReference>
<dbReference type="OrthoDB" id="419734at2759"/>
<comment type="caution">
    <text evidence="8">The sequence shown here is derived from an EMBL/GenBank/DDBJ whole genome shotgun (WGS) entry which is preliminary data.</text>
</comment>
<dbReference type="AlphaFoldDB" id="A0A8S3Q1E8"/>
<evidence type="ECO:0008006" key="10">
    <source>
        <dbReference type="Google" id="ProtNLM"/>
    </source>
</evidence>
<dbReference type="InterPro" id="IPR013762">
    <property type="entry name" value="Integrase-like_cat_sf"/>
</dbReference>
<feature type="domain" description="ZMYM2-like/QRICH1 C-terminal" evidence="6">
    <location>
        <begin position="252"/>
        <end position="401"/>
    </location>
</feature>
<dbReference type="InterPro" id="IPR036259">
    <property type="entry name" value="MFS_trans_sf"/>
</dbReference>
<dbReference type="SUPFAM" id="SSF103473">
    <property type="entry name" value="MFS general substrate transporter"/>
    <property type="match status" value="1"/>
</dbReference>
<keyword evidence="5" id="KW-1133">Transmembrane helix</keyword>
<dbReference type="Gene3D" id="1.20.1250.20">
    <property type="entry name" value="MFS general substrate transporter like domains"/>
    <property type="match status" value="1"/>
</dbReference>
<protein>
    <recommendedName>
        <fullName evidence="10">DUF3504 domain-containing protein</fullName>
    </recommendedName>
</protein>
<feature type="transmembrane region" description="Helical" evidence="5">
    <location>
        <begin position="591"/>
        <end position="610"/>
    </location>
</feature>
<dbReference type="InterPro" id="IPR021893">
    <property type="entry name" value="ZMYM2-like_C"/>
</dbReference>
<keyword evidence="5" id="KW-0812">Transmembrane</keyword>
<organism evidence="8 9">
    <name type="scientific">Mytilus edulis</name>
    <name type="common">Blue mussel</name>
    <dbReference type="NCBI Taxonomy" id="6550"/>
    <lineage>
        <taxon>Eukaryota</taxon>
        <taxon>Metazoa</taxon>
        <taxon>Spiralia</taxon>
        <taxon>Lophotrochozoa</taxon>
        <taxon>Mollusca</taxon>
        <taxon>Bivalvia</taxon>
        <taxon>Autobranchia</taxon>
        <taxon>Pteriomorphia</taxon>
        <taxon>Mytilida</taxon>
        <taxon>Mytiloidea</taxon>
        <taxon>Mytilidae</taxon>
        <taxon>Mytilinae</taxon>
        <taxon>Mytilus</taxon>
    </lineage>
</organism>
<dbReference type="InterPro" id="IPR057926">
    <property type="entry name" value="QRICH1_dom"/>
</dbReference>
<dbReference type="GO" id="GO:0006310">
    <property type="term" value="P:DNA recombination"/>
    <property type="evidence" value="ECO:0007669"/>
    <property type="project" value="UniProtKB-KW"/>
</dbReference>
<evidence type="ECO:0000313" key="8">
    <source>
        <dbReference type="EMBL" id="CAG2189066.1"/>
    </source>
</evidence>
<dbReference type="PANTHER" id="PTHR21446:SF12">
    <property type="entry name" value="POTASSIUM CHANNEL TETRAMERIZATION DOMAIN CONTAINING 1"/>
    <property type="match status" value="1"/>
</dbReference>
<dbReference type="InterPro" id="IPR011010">
    <property type="entry name" value="DNA_brk_join_enz"/>
</dbReference>
<feature type="transmembrane region" description="Helical" evidence="5">
    <location>
        <begin position="653"/>
        <end position="673"/>
    </location>
</feature>
<evidence type="ECO:0000259" key="7">
    <source>
        <dbReference type="Pfam" id="PF25561"/>
    </source>
</evidence>
<feature type="transmembrane region" description="Helical" evidence="5">
    <location>
        <begin position="534"/>
        <end position="559"/>
    </location>
</feature>
<feature type="transmembrane region" description="Helical" evidence="5">
    <location>
        <begin position="566"/>
        <end position="585"/>
    </location>
</feature>
<feature type="transmembrane region" description="Helical" evidence="5">
    <location>
        <begin position="622"/>
        <end position="647"/>
    </location>
</feature>
<keyword evidence="4" id="KW-0233">DNA recombination</keyword>
<keyword evidence="5" id="KW-0472">Membrane</keyword>
<dbReference type="Pfam" id="PF12012">
    <property type="entry name" value="DUF3504"/>
    <property type="match status" value="1"/>
</dbReference>
<dbReference type="InterPro" id="IPR052787">
    <property type="entry name" value="MAVS"/>
</dbReference>
<dbReference type="EMBL" id="CAJPWZ010000283">
    <property type="protein sequence ID" value="CAG2189066.1"/>
    <property type="molecule type" value="Genomic_DNA"/>
</dbReference>
<dbReference type="Pfam" id="PF25561">
    <property type="entry name" value="QRICH1"/>
    <property type="match status" value="1"/>
</dbReference>
<evidence type="ECO:0000256" key="1">
    <source>
        <dbReference type="ARBA" id="ARBA00022499"/>
    </source>
</evidence>
<dbReference type="GO" id="GO:0003677">
    <property type="term" value="F:DNA binding"/>
    <property type="evidence" value="ECO:0007669"/>
    <property type="project" value="InterPro"/>
</dbReference>
<keyword evidence="3" id="KW-0832">Ubl conjugation</keyword>
<evidence type="ECO:0000256" key="5">
    <source>
        <dbReference type="SAM" id="Phobius"/>
    </source>
</evidence>
<dbReference type="Proteomes" id="UP000683360">
    <property type="component" value="Unassembled WGS sequence"/>
</dbReference>
<dbReference type="PANTHER" id="PTHR21446">
    <property type="entry name" value="DUF3504 DOMAIN-CONTAINING PROTEIN"/>
    <property type="match status" value="1"/>
</dbReference>
<evidence type="ECO:0000313" key="9">
    <source>
        <dbReference type="Proteomes" id="UP000683360"/>
    </source>
</evidence>